<dbReference type="AlphaFoldDB" id="A0A939EAL7"/>
<comment type="caution">
    <text evidence="1">The sequence shown here is derived from an EMBL/GenBank/DDBJ whole genome shotgun (WGS) entry which is preliminary data.</text>
</comment>
<dbReference type="InterPro" id="IPR036412">
    <property type="entry name" value="HAD-like_sf"/>
</dbReference>
<dbReference type="PANTHER" id="PTHR43611:SF3">
    <property type="entry name" value="FLAVIN MONONUCLEOTIDE HYDROLASE 1, CHLOROPLATIC"/>
    <property type="match status" value="1"/>
</dbReference>
<organism evidence="1 2">
    <name type="scientific">Roseibium aggregatum</name>
    <dbReference type="NCBI Taxonomy" id="187304"/>
    <lineage>
        <taxon>Bacteria</taxon>
        <taxon>Pseudomonadati</taxon>
        <taxon>Pseudomonadota</taxon>
        <taxon>Alphaproteobacteria</taxon>
        <taxon>Hyphomicrobiales</taxon>
        <taxon>Stappiaceae</taxon>
        <taxon>Roseibium</taxon>
    </lineage>
</organism>
<dbReference type="InterPro" id="IPR006439">
    <property type="entry name" value="HAD-SF_hydro_IA"/>
</dbReference>
<dbReference type="CDD" id="cd02603">
    <property type="entry name" value="HAD_sEH-N_like"/>
    <property type="match status" value="1"/>
</dbReference>
<dbReference type="SUPFAM" id="SSF56784">
    <property type="entry name" value="HAD-like"/>
    <property type="match status" value="1"/>
</dbReference>
<dbReference type="EMBL" id="JAEKJZ010000001">
    <property type="protein sequence ID" value="MBN9669112.1"/>
    <property type="molecule type" value="Genomic_DNA"/>
</dbReference>
<dbReference type="PANTHER" id="PTHR43611">
    <property type="entry name" value="ALPHA-D-GLUCOSE 1-PHOSPHATE PHOSPHATASE"/>
    <property type="match status" value="1"/>
</dbReference>
<evidence type="ECO:0000313" key="2">
    <source>
        <dbReference type="Proteomes" id="UP000664096"/>
    </source>
</evidence>
<dbReference type="RefSeq" id="WP_207138706.1">
    <property type="nucleotide sequence ID" value="NZ_JAEKJZ010000001.1"/>
</dbReference>
<dbReference type="SFLD" id="SFLDG01129">
    <property type="entry name" value="C1.5:_HAD__Beta-PGM__Phosphata"/>
    <property type="match status" value="1"/>
</dbReference>
<name>A0A939EAL7_9HYPH</name>
<evidence type="ECO:0000313" key="1">
    <source>
        <dbReference type="EMBL" id="MBN9669112.1"/>
    </source>
</evidence>
<dbReference type="PRINTS" id="PR00413">
    <property type="entry name" value="HADHALOGNASE"/>
</dbReference>
<dbReference type="InterPro" id="IPR023214">
    <property type="entry name" value="HAD_sf"/>
</dbReference>
<accession>A0A939EAL7</accession>
<reference evidence="1" key="1">
    <citation type="submission" date="2020-12" db="EMBL/GenBank/DDBJ databases">
        <title>Oil enriched cultivation method for isolating marine PHA-producing bacteria.</title>
        <authorList>
            <person name="Zheng W."/>
            <person name="Yu S."/>
            <person name="Huang Y."/>
        </authorList>
    </citation>
    <scope>NUCLEOTIDE SEQUENCE</scope>
    <source>
        <strain evidence="1">SY-2-12</strain>
    </source>
</reference>
<proteinExistence type="predicted"/>
<dbReference type="NCBIfam" id="TIGR01509">
    <property type="entry name" value="HAD-SF-IA-v3"/>
    <property type="match status" value="1"/>
</dbReference>
<dbReference type="Proteomes" id="UP000664096">
    <property type="component" value="Unassembled WGS sequence"/>
</dbReference>
<protein>
    <submittedName>
        <fullName evidence="1">HAD family phosphatase</fullName>
    </submittedName>
</protein>
<dbReference type="Pfam" id="PF00702">
    <property type="entry name" value="Hydrolase"/>
    <property type="match status" value="1"/>
</dbReference>
<dbReference type="InterPro" id="IPR023198">
    <property type="entry name" value="PGP-like_dom2"/>
</dbReference>
<dbReference type="Gene3D" id="3.40.50.1000">
    <property type="entry name" value="HAD superfamily/HAD-like"/>
    <property type="match status" value="1"/>
</dbReference>
<dbReference type="Gene3D" id="1.10.150.240">
    <property type="entry name" value="Putative phosphatase, domain 2"/>
    <property type="match status" value="1"/>
</dbReference>
<sequence length="204" mass="22532">MPHIRFAIFDMDGVLYDFDRSTRLHLLEDLTGRSAAEIHEAVFGGPHENEAEAGTPDTAEGYLAQFGRLLGHPIDFETWADVRRKSMRSRPRVFDTVRRLKNHAAVAMLTNNGMMLKAALPDCAPEVVEVFGEKAHVSAEFKTRKPDPLIFRLVCTKYGFAPEESAFVDDSAKNVAGAVEAGLTGHVYRSPDALEAFLSGLDLI</sequence>
<dbReference type="SFLD" id="SFLDS00003">
    <property type="entry name" value="Haloacid_Dehalogenase"/>
    <property type="match status" value="1"/>
</dbReference>
<gene>
    <name evidence="1" type="ORF">JF539_02105</name>
</gene>